<keyword evidence="9 11" id="KW-0472">Membrane</keyword>
<keyword evidence="10 11" id="KW-0131">Cell cycle</keyword>
<evidence type="ECO:0000256" key="4">
    <source>
        <dbReference type="ARBA" id="ARBA00020019"/>
    </source>
</evidence>
<dbReference type="PROSITE" id="PS50893">
    <property type="entry name" value="ABC_TRANSPORTER_2"/>
    <property type="match status" value="1"/>
</dbReference>
<evidence type="ECO:0000256" key="2">
    <source>
        <dbReference type="ARBA" id="ARBA00004202"/>
    </source>
</evidence>
<dbReference type="InterPro" id="IPR027417">
    <property type="entry name" value="P-loop_NTPase"/>
</dbReference>
<dbReference type="SUPFAM" id="SSF52540">
    <property type="entry name" value="P-loop containing nucleoside triphosphate hydrolases"/>
    <property type="match status" value="1"/>
</dbReference>
<name>A0A832J563_9GAMM</name>
<evidence type="ECO:0000313" key="13">
    <source>
        <dbReference type="EMBL" id="HHJ80773.1"/>
    </source>
</evidence>
<dbReference type="Proteomes" id="UP000885832">
    <property type="component" value="Unassembled WGS sequence"/>
</dbReference>
<dbReference type="PANTHER" id="PTHR24220">
    <property type="entry name" value="IMPORT ATP-BINDING PROTEIN"/>
    <property type="match status" value="1"/>
</dbReference>
<dbReference type="EMBL" id="DRNF01000252">
    <property type="protein sequence ID" value="HHJ80773.1"/>
    <property type="molecule type" value="Genomic_DNA"/>
</dbReference>
<comment type="subunit">
    <text evidence="11">Homodimer. Forms a membrane-associated complex with FtsX.</text>
</comment>
<dbReference type="Gene3D" id="3.40.50.300">
    <property type="entry name" value="P-loop containing nucleotide triphosphate hydrolases"/>
    <property type="match status" value="1"/>
</dbReference>
<evidence type="ECO:0000256" key="11">
    <source>
        <dbReference type="RuleBase" id="RU365094"/>
    </source>
</evidence>
<accession>A0A832J563</accession>
<dbReference type="PANTHER" id="PTHR24220:SF470">
    <property type="entry name" value="CELL DIVISION ATP-BINDING PROTEIN FTSE"/>
    <property type="match status" value="1"/>
</dbReference>
<evidence type="ECO:0000256" key="6">
    <source>
        <dbReference type="ARBA" id="ARBA00022618"/>
    </source>
</evidence>
<evidence type="ECO:0000256" key="1">
    <source>
        <dbReference type="ARBA" id="ARBA00002579"/>
    </source>
</evidence>
<dbReference type="InterPro" id="IPR003439">
    <property type="entry name" value="ABC_transporter-like_ATP-bd"/>
</dbReference>
<proteinExistence type="inferred from homology"/>
<sequence length="227" mass="25075">MIQFNNVSKRYSNGFEALGDVSLHIAKAEMVFLTGHSGAGKSTLLKMIPLIERPSAGSITIDERPLAKVTRRRVPALRRDIGVIFQDSKLLNDRSVFENVALPLLVSGLHHPREVGRRVRAALDKVGLLQRENDLPLYLSGGERQRVGIARAVVNRPKVLIADEPTGNLDPTLSREIMQLFEQFNQVGVTVLIASHDLELIGTMDKRIMALRNGRLLASEGVRFGVA</sequence>
<gene>
    <name evidence="11 13" type="primary">ftsE</name>
    <name evidence="13" type="ORF">ENJ65_03975</name>
</gene>
<dbReference type="InterPro" id="IPR017871">
    <property type="entry name" value="ABC_transporter-like_CS"/>
</dbReference>
<dbReference type="InterPro" id="IPR015854">
    <property type="entry name" value="ABC_transpr_LolD-like"/>
</dbReference>
<dbReference type="FunFam" id="3.40.50.300:FF:000056">
    <property type="entry name" value="Cell division ATP-binding protein FtsE"/>
    <property type="match status" value="1"/>
</dbReference>
<organism evidence="13">
    <name type="scientific">Candidatus Tenderia electrophaga</name>
    <dbReference type="NCBI Taxonomy" id="1748243"/>
    <lineage>
        <taxon>Bacteria</taxon>
        <taxon>Pseudomonadati</taxon>
        <taxon>Pseudomonadota</taxon>
        <taxon>Gammaproteobacteria</taxon>
        <taxon>Candidatus Tenderiales</taxon>
        <taxon>Candidatus Tenderiaceae</taxon>
        <taxon>Candidatus Tenderia</taxon>
    </lineage>
</organism>
<dbReference type="SMART" id="SM00382">
    <property type="entry name" value="AAA"/>
    <property type="match status" value="1"/>
</dbReference>
<evidence type="ECO:0000259" key="12">
    <source>
        <dbReference type="PROSITE" id="PS50893"/>
    </source>
</evidence>
<comment type="caution">
    <text evidence="13">The sequence shown here is derived from an EMBL/GenBank/DDBJ whole genome shotgun (WGS) entry which is preliminary data.</text>
</comment>
<evidence type="ECO:0000256" key="8">
    <source>
        <dbReference type="ARBA" id="ARBA00022840"/>
    </source>
</evidence>
<dbReference type="PROSITE" id="PS00211">
    <property type="entry name" value="ABC_TRANSPORTER_1"/>
    <property type="match status" value="1"/>
</dbReference>
<protein>
    <recommendedName>
        <fullName evidence="4 11">Cell division ATP-binding protein FtsE</fullName>
    </recommendedName>
</protein>
<dbReference type="GO" id="GO:0005524">
    <property type="term" value="F:ATP binding"/>
    <property type="evidence" value="ECO:0007669"/>
    <property type="project" value="UniProtKB-UniRule"/>
</dbReference>
<dbReference type="InterPro" id="IPR003593">
    <property type="entry name" value="AAA+_ATPase"/>
</dbReference>
<keyword evidence="6 11" id="KW-0132">Cell division</keyword>
<evidence type="ECO:0000256" key="5">
    <source>
        <dbReference type="ARBA" id="ARBA00022475"/>
    </source>
</evidence>
<reference evidence="13" key="1">
    <citation type="journal article" date="2020" name="mSystems">
        <title>Genome- and Community-Level Interaction Insights into Carbon Utilization and Element Cycling Functions of Hydrothermarchaeota in Hydrothermal Sediment.</title>
        <authorList>
            <person name="Zhou Z."/>
            <person name="Liu Y."/>
            <person name="Xu W."/>
            <person name="Pan J."/>
            <person name="Luo Z.H."/>
            <person name="Li M."/>
        </authorList>
    </citation>
    <scope>NUCLEOTIDE SEQUENCE [LARGE SCALE GENOMIC DNA]</scope>
    <source>
        <strain evidence="13">HyVt-505</strain>
    </source>
</reference>
<comment type="function">
    <text evidence="1">Part of the ABC transporter FtsEX involved in cellular division. Important for assembly or stability of the septal ring.</text>
</comment>
<feature type="domain" description="ABC transporter" evidence="12">
    <location>
        <begin position="2"/>
        <end position="226"/>
    </location>
</feature>
<comment type="subcellular location">
    <subcellularLocation>
        <location evidence="11">Cell inner membrane</location>
        <topology evidence="11">Peripheral membrane protein</topology>
        <orientation evidence="11">Cytoplasmic side</orientation>
    </subcellularLocation>
    <subcellularLocation>
        <location evidence="2">Cell membrane</location>
        <topology evidence="2">Peripheral membrane protein</topology>
    </subcellularLocation>
</comment>
<dbReference type="GO" id="GO:0005886">
    <property type="term" value="C:plasma membrane"/>
    <property type="evidence" value="ECO:0007669"/>
    <property type="project" value="UniProtKB-SubCell"/>
</dbReference>
<dbReference type="GO" id="GO:0051301">
    <property type="term" value="P:cell division"/>
    <property type="evidence" value="ECO:0007669"/>
    <property type="project" value="UniProtKB-UniRule"/>
</dbReference>
<dbReference type="NCBIfam" id="TIGR02673">
    <property type="entry name" value="FtsE"/>
    <property type="match status" value="1"/>
</dbReference>
<evidence type="ECO:0000256" key="7">
    <source>
        <dbReference type="ARBA" id="ARBA00022741"/>
    </source>
</evidence>
<dbReference type="InterPro" id="IPR005286">
    <property type="entry name" value="Cell_div_FtsE"/>
</dbReference>
<evidence type="ECO:0000256" key="9">
    <source>
        <dbReference type="ARBA" id="ARBA00023136"/>
    </source>
</evidence>
<comment type="similarity">
    <text evidence="3 11">Belongs to the ABC transporter superfamily.</text>
</comment>
<keyword evidence="7 11" id="KW-0547">Nucleotide-binding</keyword>
<evidence type="ECO:0000256" key="10">
    <source>
        <dbReference type="ARBA" id="ARBA00023306"/>
    </source>
</evidence>
<dbReference type="AlphaFoldDB" id="A0A832J563"/>
<dbReference type="GO" id="GO:0016887">
    <property type="term" value="F:ATP hydrolysis activity"/>
    <property type="evidence" value="ECO:0007669"/>
    <property type="project" value="InterPro"/>
</dbReference>
<dbReference type="Pfam" id="PF00005">
    <property type="entry name" value="ABC_tran"/>
    <property type="match status" value="1"/>
</dbReference>
<evidence type="ECO:0000256" key="3">
    <source>
        <dbReference type="ARBA" id="ARBA00005417"/>
    </source>
</evidence>
<dbReference type="GO" id="GO:0022857">
    <property type="term" value="F:transmembrane transporter activity"/>
    <property type="evidence" value="ECO:0007669"/>
    <property type="project" value="TreeGrafter"/>
</dbReference>
<keyword evidence="5 11" id="KW-1003">Cell membrane</keyword>
<keyword evidence="8 11" id="KW-0067">ATP-binding</keyword>